<dbReference type="AlphaFoldDB" id="A0A0S7BKQ8"/>
<evidence type="ECO:0000256" key="7">
    <source>
        <dbReference type="ARBA" id="ARBA00033999"/>
    </source>
</evidence>
<dbReference type="PROSITE" id="PS51645">
    <property type="entry name" value="PHR_CRY_ALPHA_BETA"/>
    <property type="match status" value="1"/>
</dbReference>
<keyword evidence="6 10" id="KW-0157">Chromophore</keyword>
<dbReference type="Gene3D" id="1.10.579.10">
    <property type="entry name" value="DNA Cyclobutane Dipyrimidine Photolyase, subunit A, domain 3"/>
    <property type="match status" value="1"/>
</dbReference>
<dbReference type="RefSeq" id="WP_075074856.1">
    <property type="nucleotide sequence ID" value="NZ_DF967972.1"/>
</dbReference>
<dbReference type="Gene3D" id="3.40.50.620">
    <property type="entry name" value="HUPs"/>
    <property type="match status" value="1"/>
</dbReference>
<dbReference type="PROSITE" id="PS00691">
    <property type="entry name" value="DNA_PHOTOLYASES_1_2"/>
    <property type="match status" value="1"/>
</dbReference>
<feature type="binding site" evidence="8">
    <location>
        <begin position="259"/>
        <end position="266"/>
    </location>
    <ligand>
        <name>FAD</name>
        <dbReference type="ChEBI" id="CHEBI:57692"/>
    </ligand>
</feature>
<dbReference type="PRINTS" id="PR00147">
    <property type="entry name" value="DNAPHOTLYASE"/>
</dbReference>
<keyword evidence="13" id="KW-1185">Reference proteome</keyword>
<keyword evidence="12" id="KW-0456">Lyase</keyword>
<evidence type="ECO:0000256" key="4">
    <source>
        <dbReference type="ARBA" id="ARBA00022630"/>
    </source>
</evidence>
<dbReference type="PROSITE" id="PS00394">
    <property type="entry name" value="DNA_PHOTOLYASES_1_1"/>
    <property type="match status" value="1"/>
</dbReference>
<dbReference type="EC" id="4.1.99.3" evidence="2"/>
<feature type="binding site" evidence="8">
    <location>
        <position position="256"/>
    </location>
    <ligand>
        <name>FAD</name>
        <dbReference type="ChEBI" id="CHEBI:57692"/>
    </ligand>
</feature>
<feature type="binding site" evidence="8">
    <location>
        <begin position="356"/>
        <end position="358"/>
    </location>
    <ligand>
        <name>FAD</name>
        <dbReference type="ChEBI" id="CHEBI:57692"/>
    </ligand>
</feature>
<name>A0A0S7BKQ8_9CHLR</name>
<dbReference type="InterPro" id="IPR002081">
    <property type="entry name" value="Cryptochrome/DNA_photolyase_1"/>
</dbReference>
<dbReference type="SUPFAM" id="SSF52425">
    <property type="entry name" value="Cryptochrome/photolyase, N-terminal domain"/>
    <property type="match status" value="1"/>
</dbReference>
<dbReference type="STRING" id="360412.LARV_03488"/>
<evidence type="ECO:0000256" key="9">
    <source>
        <dbReference type="PIRSR" id="PIRSR602081-2"/>
    </source>
</evidence>
<dbReference type="GO" id="GO:0009416">
    <property type="term" value="P:response to light stimulus"/>
    <property type="evidence" value="ECO:0007669"/>
    <property type="project" value="TreeGrafter"/>
</dbReference>
<evidence type="ECO:0000313" key="13">
    <source>
        <dbReference type="Proteomes" id="UP000055060"/>
    </source>
</evidence>
<reference evidence="12" key="1">
    <citation type="submission" date="2015-07" db="EMBL/GenBank/DDBJ databases">
        <title>Draft Genome Sequences of Anaerolinea thermolimosa IMO-1, Bellilinea caldifistulae GOMI-1, Leptolinea tardivitalis YMTK-2, Levilinea saccharolytica KIBI-1,Longilinea arvoryzae KOME-1, Previously Described as Members of the Anaerolineaceae (Chloroflexi).</title>
        <authorList>
            <person name="Sekiguchi Y."/>
            <person name="Ohashi A."/>
            <person name="Matsuura N."/>
            <person name="Tourlousse M.D."/>
        </authorList>
    </citation>
    <scope>NUCLEOTIDE SEQUENCE [LARGE SCALE GENOMIC DNA]</scope>
    <source>
        <strain evidence="12">KOME-1</strain>
    </source>
</reference>
<evidence type="ECO:0000256" key="5">
    <source>
        <dbReference type="ARBA" id="ARBA00022827"/>
    </source>
</evidence>
<dbReference type="SUPFAM" id="SSF48173">
    <property type="entry name" value="Cryptochrome/photolyase FAD-binding domain"/>
    <property type="match status" value="1"/>
</dbReference>
<dbReference type="OrthoDB" id="9772484at2"/>
<keyword evidence="4 8" id="KW-0285">Flavoprotein</keyword>
<evidence type="ECO:0000256" key="3">
    <source>
        <dbReference type="ARBA" id="ARBA00014046"/>
    </source>
</evidence>
<dbReference type="PANTHER" id="PTHR11455:SF9">
    <property type="entry name" value="CRYPTOCHROME CIRCADIAN CLOCK 5 ISOFORM X1"/>
    <property type="match status" value="1"/>
</dbReference>
<dbReference type="InterPro" id="IPR014729">
    <property type="entry name" value="Rossmann-like_a/b/a_fold"/>
</dbReference>
<evidence type="ECO:0000313" key="12">
    <source>
        <dbReference type="EMBL" id="GAP15696.1"/>
    </source>
</evidence>
<dbReference type="FunFam" id="1.10.579.10:FF:000003">
    <property type="entry name" value="Deoxyribodipyrimidine photo-lyase"/>
    <property type="match status" value="1"/>
</dbReference>
<dbReference type="GO" id="GO:0071949">
    <property type="term" value="F:FAD binding"/>
    <property type="evidence" value="ECO:0007669"/>
    <property type="project" value="TreeGrafter"/>
</dbReference>
<dbReference type="Gene3D" id="1.25.40.80">
    <property type="match status" value="1"/>
</dbReference>
<dbReference type="PANTHER" id="PTHR11455">
    <property type="entry name" value="CRYPTOCHROME"/>
    <property type="match status" value="1"/>
</dbReference>
<dbReference type="InterPro" id="IPR036134">
    <property type="entry name" value="Crypto/Photolyase_FAD-like_sf"/>
</dbReference>
<protein>
    <recommendedName>
        <fullName evidence="3">Deoxyribodipyrimidine photo-lyase</fullName>
        <ecNumber evidence="2">4.1.99.3</ecNumber>
    </recommendedName>
</protein>
<gene>
    <name evidence="12" type="ORF">LARV_03488</name>
</gene>
<comment type="cofactor">
    <cofactor evidence="1">
        <name>(6R)-5,10-methylene-5,6,7,8-tetrahydrofolate</name>
        <dbReference type="ChEBI" id="CHEBI:15636"/>
    </cofactor>
</comment>
<sequence length="459" mass="51734">MNIWWIRRDLRLEDNPALSAAIRDGAGVLPVFILDERLLANPAEKRQAFLFAGLRELDADLRRLGSRLIVRSGDPVVELERLGREVPIESIFAEQDVSPYARRRDAAVARQLKLQLVAGLNIQPVSAVLRADGRPYTLFTPYSRAWKALPANDCILPAPITLPLVPDINSLDLPDWPAPDGFPAGEREARRRLAKFLDAPIYDYAVGRDRLDRNSTSALSPYLRFGMLSARQAAAAVRQAAGVAPDTASRAGCEAWLNELIWRDFFQSILYHFPNVLGNAFRTGSHSISWRDDMRDLQAWQSGLTGYPVVDAGMRQLAATGWMHNRARMICASFLVKHLLIHWQAGERWFIQNLIDGDPAANNGGWQWVAGTGTDAAPYFRIFNPVLQGRKFDPDGHYVRRWLPELADVPSEYIHTPWKMSNTGQQEFHVILGQDYPTPIVEHDFARQRAFQAYTGKFA</sequence>
<keyword evidence="5 8" id="KW-0274">FAD</keyword>
<feature type="binding site" evidence="8">
    <location>
        <begin position="216"/>
        <end position="220"/>
    </location>
    <ligand>
        <name>FAD</name>
        <dbReference type="ChEBI" id="CHEBI:57692"/>
    </ligand>
</feature>
<dbReference type="InterPro" id="IPR018394">
    <property type="entry name" value="DNA_photolyase_1_CS_C"/>
</dbReference>
<dbReference type="GO" id="GO:0003677">
    <property type="term" value="F:DNA binding"/>
    <property type="evidence" value="ECO:0007669"/>
    <property type="project" value="TreeGrafter"/>
</dbReference>
<comment type="catalytic activity">
    <reaction evidence="7">
        <text>cyclobutadipyrimidine (in DNA) = 2 pyrimidine residues (in DNA).</text>
        <dbReference type="EC" id="4.1.99.3"/>
    </reaction>
</comment>
<evidence type="ECO:0000256" key="2">
    <source>
        <dbReference type="ARBA" id="ARBA00013149"/>
    </source>
</evidence>
<evidence type="ECO:0000256" key="8">
    <source>
        <dbReference type="PIRSR" id="PIRSR602081-1"/>
    </source>
</evidence>
<dbReference type="InterPro" id="IPR005101">
    <property type="entry name" value="Cryptochr/Photolyase_FAD-bd"/>
</dbReference>
<comment type="similarity">
    <text evidence="10">Belongs to the DNA photolyase family.</text>
</comment>
<dbReference type="InterPro" id="IPR006050">
    <property type="entry name" value="DNA_photolyase_N"/>
</dbReference>
<evidence type="ECO:0000256" key="1">
    <source>
        <dbReference type="ARBA" id="ARBA00001932"/>
    </source>
</evidence>
<dbReference type="Pfam" id="PF03441">
    <property type="entry name" value="FAD_binding_7"/>
    <property type="match status" value="1"/>
</dbReference>
<feature type="site" description="Electron transfer via tryptophanyl radical" evidence="9">
    <location>
        <position position="343"/>
    </location>
</feature>
<dbReference type="GO" id="GO:0003904">
    <property type="term" value="F:deoxyribodipyrimidine photo-lyase activity"/>
    <property type="evidence" value="ECO:0007669"/>
    <property type="project" value="UniProtKB-EC"/>
</dbReference>
<feature type="domain" description="Photolyase/cryptochrome alpha/beta" evidence="11">
    <location>
        <begin position="1"/>
        <end position="130"/>
    </location>
</feature>
<feature type="site" description="Electron transfer via tryptophanyl radical" evidence="9">
    <location>
        <position position="290"/>
    </location>
</feature>
<dbReference type="InterPro" id="IPR036155">
    <property type="entry name" value="Crypto/Photolyase_N_sf"/>
</dbReference>
<feature type="site" description="Electron transfer via tryptophanyl radical" evidence="9">
    <location>
        <position position="366"/>
    </location>
</feature>
<comment type="cofactor">
    <cofactor evidence="8">
        <name>FAD</name>
        <dbReference type="ChEBI" id="CHEBI:57692"/>
    </cofactor>
    <text evidence="8">Binds 1 FAD per subunit.</text>
</comment>
<feature type="binding site" evidence="8">
    <location>
        <position position="204"/>
    </location>
    <ligand>
        <name>FAD</name>
        <dbReference type="ChEBI" id="CHEBI:57692"/>
    </ligand>
</feature>
<dbReference type="Proteomes" id="UP000055060">
    <property type="component" value="Unassembled WGS sequence"/>
</dbReference>
<dbReference type="GO" id="GO:0000719">
    <property type="term" value="P:photoreactive repair"/>
    <property type="evidence" value="ECO:0007669"/>
    <property type="project" value="UniProtKB-ARBA"/>
</dbReference>
<evidence type="ECO:0000259" key="11">
    <source>
        <dbReference type="PROSITE" id="PS51645"/>
    </source>
</evidence>
<dbReference type="Pfam" id="PF00875">
    <property type="entry name" value="DNA_photolyase"/>
    <property type="match status" value="1"/>
</dbReference>
<dbReference type="EMBL" id="DF967972">
    <property type="protein sequence ID" value="GAP15696.1"/>
    <property type="molecule type" value="Genomic_DNA"/>
</dbReference>
<evidence type="ECO:0000256" key="10">
    <source>
        <dbReference type="RuleBase" id="RU004182"/>
    </source>
</evidence>
<organism evidence="12">
    <name type="scientific">Longilinea arvoryzae</name>
    <dbReference type="NCBI Taxonomy" id="360412"/>
    <lineage>
        <taxon>Bacteria</taxon>
        <taxon>Bacillati</taxon>
        <taxon>Chloroflexota</taxon>
        <taxon>Anaerolineae</taxon>
        <taxon>Anaerolineales</taxon>
        <taxon>Anaerolineaceae</taxon>
        <taxon>Longilinea</taxon>
    </lineage>
</organism>
<proteinExistence type="inferred from homology"/>
<accession>A0A0S7BKQ8</accession>
<evidence type="ECO:0000256" key="6">
    <source>
        <dbReference type="ARBA" id="ARBA00022991"/>
    </source>
</evidence>